<feature type="repeat" description="PPR" evidence="3">
    <location>
        <begin position="149"/>
        <end position="183"/>
    </location>
</feature>
<reference evidence="5" key="2">
    <citation type="submission" date="2025-08" db="UniProtKB">
        <authorList>
            <consortium name="RefSeq"/>
        </authorList>
    </citation>
    <scope>IDENTIFICATION</scope>
    <source>
        <tissue evidence="5">Etiolated seedlings</tissue>
    </source>
</reference>
<dbReference type="PANTHER" id="PTHR47941">
    <property type="entry name" value="PENTATRICOPEPTIDE REPEAT-CONTAINING PROTEIN 3, MITOCHONDRIAL"/>
    <property type="match status" value="1"/>
</dbReference>
<dbReference type="PROSITE" id="PS51375">
    <property type="entry name" value="PPR"/>
    <property type="match status" value="4"/>
</dbReference>
<keyword evidence="2" id="KW-0677">Repeat</keyword>
<dbReference type="Gene3D" id="1.25.40.10">
    <property type="entry name" value="Tetratricopeptide repeat domain"/>
    <property type="match status" value="2"/>
</dbReference>
<dbReference type="InterPro" id="IPR011990">
    <property type="entry name" value="TPR-like_helical_dom_sf"/>
</dbReference>
<evidence type="ECO:0000256" key="1">
    <source>
        <dbReference type="ARBA" id="ARBA00007626"/>
    </source>
</evidence>
<organism evidence="4 5">
    <name type="scientific">Cicer arietinum</name>
    <name type="common">Chickpea</name>
    <name type="synonym">Garbanzo</name>
    <dbReference type="NCBI Taxonomy" id="3827"/>
    <lineage>
        <taxon>Eukaryota</taxon>
        <taxon>Viridiplantae</taxon>
        <taxon>Streptophyta</taxon>
        <taxon>Embryophyta</taxon>
        <taxon>Tracheophyta</taxon>
        <taxon>Spermatophyta</taxon>
        <taxon>Magnoliopsida</taxon>
        <taxon>eudicotyledons</taxon>
        <taxon>Gunneridae</taxon>
        <taxon>Pentapetalae</taxon>
        <taxon>rosids</taxon>
        <taxon>fabids</taxon>
        <taxon>Fabales</taxon>
        <taxon>Fabaceae</taxon>
        <taxon>Papilionoideae</taxon>
        <taxon>50 kb inversion clade</taxon>
        <taxon>NPAAA clade</taxon>
        <taxon>Hologalegina</taxon>
        <taxon>IRL clade</taxon>
        <taxon>Cicereae</taxon>
        <taxon>Cicer</taxon>
    </lineage>
</organism>
<feature type="repeat" description="PPR" evidence="3">
    <location>
        <begin position="9"/>
        <end position="43"/>
    </location>
</feature>
<gene>
    <name evidence="5" type="primary">LOC101497124</name>
</gene>
<dbReference type="RefSeq" id="XP_027192515.1">
    <property type="nucleotide sequence ID" value="XM_027336714.1"/>
</dbReference>
<proteinExistence type="inferred from homology"/>
<feature type="repeat" description="PPR" evidence="3">
    <location>
        <begin position="114"/>
        <end position="148"/>
    </location>
</feature>
<keyword evidence="4" id="KW-1185">Reference proteome</keyword>
<dbReference type="Pfam" id="PF01535">
    <property type="entry name" value="PPR"/>
    <property type="match status" value="2"/>
</dbReference>
<evidence type="ECO:0000313" key="4">
    <source>
        <dbReference type="Proteomes" id="UP000087171"/>
    </source>
</evidence>
<dbReference type="AlphaFoldDB" id="A0A3Q7YGM8"/>
<protein>
    <submittedName>
        <fullName evidence="5">Pentatricopeptide repeat-containing protein At4g11690-like</fullName>
    </submittedName>
</protein>
<accession>A0A3Q7YGM8</accession>
<feature type="repeat" description="PPR" evidence="3">
    <location>
        <begin position="44"/>
        <end position="78"/>
    </location>
</feature>
<evidence type="ECO:0000256" key="3">
    <source>
        <dbReference type="PROSITE-ProRule" id="PRU00708"/>
    </source>
</evidence>
<evidence type="ECO:0000256" key="2">
    <source>
        <dbReference type="ARBA" id="ARBA00022737"/>
    </source>
</evidence>
<comment type="similarity">
    <text evidence="1">Belongs to the PPR family. P subfamily.</text>
</comment>
<name>A0A3Q7YGM8_CICAR</name>
<dbReference type="OrthoDB" id="185373at2759"/>
<evidence type="ECO:0000313" key="5">
    <source>
        <dbReference type="RefSeq" id="XP_027192515.1"/>
    </source>
</evidence>
<dbReference type="InterPro" id="IPR002885">
    <property type="entry name" value="PPR_rpt"/>
</dbReference>
<sequence length="435" mass="48078">MNVLGVTPDVNTYNALFNGFIRTCAFDEARCILQALLENDYAPTCKQFITLVNGMCRIGNIKGAMKLQDEMKTLGVSSESVAMSAIIRGLARSWKTDNAIRILDIVLEMQIIPTVATFTALMHTYCKEANVAKALELRSLMEQCHVKLDVAAYSVLISGLCADGDIQTAFKLYEGMKQSDLWPNTFIYMVLIDSFCAGNYHIESEKLLRDLQTRELMSLDLYGEYVAAAQCRQKLHDEVLEEWELSFLDSALVQGKVKEGAKSSGVPVVSGKYTYYHKKLPRKEFGSCQSVVKDESGPGKQSLAKLRKLSNEKRLSASTDNSVSMKVVKSNNSDGTTERKNTGHISREKLIGRFMASPAVFIIAFCSMSCTNCHFAVSSCIHDFAFCSMSCKNPLSLKGQRMLPAGEVGSLQNALQWTVSLPLEPEISPLLTNIG</sequence>
<dbReference type="Proteomes" id="UP000087171">
    <property type="component" value="Chromosome Ca1"/>
</dbReference>
<dbReference type="NCBIfam" id="TIGR00756">
    <property type="entry name" value="PPR"/>
    <property type="match status" value="3"/>
</dbReference>
<reference evidence="4" key="1">
    <citation type="journal article" date="2013" name="Nat. Biotechnol.">
        <title>Draft genome sequence of chickpea (Cicer arietinum) provides a resource for trait improvement.</title>
        <authorList>
            <person name="Varshney R.K."/>
            <person name="Song C."/>
            <person name="Saxena R.K."/>
            <person name="Azam S."/>
            <person name="Yu S."/>
            <person name="Sharpe A.G."/>
            <person name="Cannon S."/>
            <person name="Baek J."/>
            <person name="Rosen B.D."/>
            <person name="Tar'an B."/>
            <person name="Millan T."/>
            <person name="Zhang X."/>
            <person name="Ramsay L.D."/>
            <person name="Iwata A."/>
            <person name="Wang Y."/>
            <person name="Nelson W."/>
            <person name="Farmer A.D."/>
            <person name="Gaur P.M."/>
            <person name="Soderlund C."/>
            <person name="Penmetsa R.V."/>
            <person name="Xu C."/>
            <person name="Bharti A.K."/>
            <person name="He W."/>
            <person name="Winter P."/>
            <person name="Zhao S."/>
            <person name="Hane J.K."/>
            <person name="Carrasquilla-Garcia N."/>
            <person name="Condie J.A."/>
            <person name="Upadhyaya H.D."/>
            <person name="Luo M.C."/>
            <person name="Thudi M."/>
            <person name="Gowda C.L."/>
            <person name="Singh N.P."/>
            <person name="Lichtenzveig J."/>
            <person name="Gali K.K."/>
            <person name="Rubio J."/>
            <person name="Nadarajan N."/>
            <person name="Dolezel J."/>
            <person name="Bansal K.C."/>
            <person name="Xu X."/>
            <person name="Edwards D."/>
            <person name="Zhang G."/>
            <person name="Kahl G."/>
            <person name="Gil J."/>
            <person name="Singh K.B."/>
            <person name="Datta S.K."/>
            <person name="Jackson S.A."/>
            <person name="Wang J."/>
            <person name="Cook D.R."/>
        </authorList>
    </citation>
    <scope>NUCLEOTIDE SEQUENCE [LARGE SCALE GENOMIC DNA]</scope>
    <source>
        <strain evidence="4">cv. CDC Frontier</strain>
    </source>
</reference>
<dbReference type="Pfam" id="PF13041">
    <property type="entry name" value="PPR_2"/>
    <property type="match status" value="1"/>
</dbReference>